<keyword evidence="2" id="KW-0812">Transmembrane</keyword>
<organism evidence="4 5">
    <name type="scientific">Chryseobacterium elymi</name>
    <dbReference type="NCBI Taxonomy" id="395936"/>
    <lineage>
        <taxon>Bacteria</taxon>
        <taxon>Pseudomonadati</taxon>
        <taxon>Bacteroidota</taxon>
        <taxon>Flavobacteriia</taxon>
        <taxon>Flavobacteriales</taxon>
        <taxon>Weeksellaceae</taxon>
        <taxon>Chryseobacterium group</taxon>
        <taxon>Chryseobacterium</taxon>
    </lineage>
</organism>
<dbReference type="Gene3D" id="2.80.10.50">
    <property type="match status" value="1"/>
</dbReference>
<evidence type="ECO:0000256" key="2">
    <source>
        <dbReference type="SAM" id="Phobius"/>
    </source>
</evidence>
<name>A0A3D9DR48_9FLAO</name>
<keyword evidence="2" id="KW-0472">Membrane</keyword>
<dbReference type="Pfam" id="PF17164">
    <property type="entry name" value="DUF5122"/>
    <property type="match status" value="1"/>
</dbReference>
<comment type="caution">
    <text evidence="4">The sequence shown here is derived from an EMBL/GenBank/DDBJ whole genome shotgun (WGS) entry which is preliminary data.</text>
</comment>
<evidence type="ECO:0000313" key="4">
    <source>
        <dbReference type="EMBL" id="REC80479.1"/>
    </source>
</evidence>
<feature type="domain" description="Secretion system C-terminal sorting" evidence="3">
    <location>
        <begin position="447"/>
        <end position="515"/>
    </location>
</feature>
<reference evidence="4 5" key="1">
    <citation type="journal article" date="2010" name="Syst. Appl. Microbiol.">
        <title>Four new species of Chryseobacterium from the rhizosphere of coastal sand dune plants, Chryseobacterium elymi sp. nov., Chryseobacterium hagamense sp. nov., Chryseobacterium lathyri sp. nov. and Chryseobacterium rhizosphaerae sp. nov.</title>
        <authorList>
            <person name="Cho S.H."/>
            <person name="Lee K.S."/>
            <person name="Shin D.S."/>
            <person name="Han J.H."/>
            <person name="Park K.S."/>
            <person name="Lee C.H."/>
            <person name="Park K.H."/>
            <person name="Kim S.B."/>
        </authorList>
    </citation>
    <scope>NUCLEOTIDE SEQUENCE [LARGE SCALE GENOMIC DNA]</scope>
    <source>
        <strain evidence="4 5">KCTC 22547</strain>
    </source>
</reference>
<dbReference type="RefSeq" id="WP_116010417.1">
    <property type="nucleotide sequence ID" value="NZ_QNUH01000001.1"/>
</dbReference>
<dbReference type="AlphaFoldDB" id="A0A3D9DR48"/>
<dbReference type="EMBL" id="QNUH01000001">
    <property type="protein sequence ID" value="REC80479.1"/>
    <property type="molecule type" value="Genomic_DNA"/>
</dbReference>
<keyword evidence="1" id="KW-0732">Signal</keyword>
<protein>
    <recommendedName>
        <fullName evidence="3">Secretion system C-terminal sorting domain-containing protein</fullName>
    </recommendedName>
</protein>
<sequence length="517" mass="57772">MKDFDLFSKLEENYPKICIFTKNTMKKIYLFFILFLLSASLLKAQTIAWYKDLPTIPGFPYAGGVVTATDSSDNIYVGWTIHRTSPDQILLCVAKYNSAGELDPTFGNGGFTNFSPLSNNSATIVGLKVQAGGKTVLFTRDGTALRLNSDGTQDTSFGYNGIKQIFEGVQYYYRTINVYEYDNHSFITNSYKDIFNNYKAEIVCLDQNLNVDPAYLNQGHLDVIPAFNVPSIYKFAINGLYFYNNKILVNTGTTYSYPYISEYDLQTGVKNLNYGNNGDSGAYGLVSTVQYGKALTVSMHLIGLSNRPLVVKRYLPDMQVDPSFSMTSPSGVQFQPDNRTYTLPNNQILISTTVDISQSSDRRVLLCLNPNGDRDIGFGGMVINPYSTAYGVFDVSSAIDIKNPNWYIHDNYLLGVTSRRIAKILYNTTTLSSVETEKPSAKVELVPNPVSDKAQLMMSQVKDKPSAAIYSADGRKISEIIITQRNTELDFSLLPSGNYIIKIQSKDRKETLKFIKK</sequence>
<evidence type="ECO:0000313" key="5">
    <source>
        <dbReference type="Proteomes" id="UP000257030"/>
    </source>
</evidence>
<accession>A0A3D9DR48</accession>
<proteinExistence type="predicted"/>
<feature type="transmembrane region" description="Helical" evidence="2">
    <location>
        <begin position="28"/>
        <end position="50"/>
    </location>
</feature>
<dbReference type="NCBIfam" id="TIGR04183">
    <property type="entry name" value="Por_Secre_tail"/>
    <property type="match status" value="1"/>
</dbReference>
<dbReference type="InterPro" id="IPR013431">
    <property type="entry name" value="Delta_60_rpt"/>
</dbReference>
<dbReference type="Proteomes" id="UP000257030">
    <property type="component" value="Unassembled WGS sequence"/>
</dbReference>
<evidence type="ECO:0000256" key="1">
    <source>
        <dbReference type="ARBA" id="ARBA00022729"/>
    </source>
</evidence>
<dbReference type="InterPro" id="IPR026444">
    <property type="entry name" value="Secre_tail"/>
</dbReference>
<dbReference type="OrthoDB" id="9805017at2"/>
<keyword evidence="2" id="KW-1133">Transmembrane helix</keyword>
<dbReference type="Pfam" id="PF18962">
    <property type="entry name" value="Por_Secre_tail"/>
    <property type="match status" value="1"/>
</dbReference>
<gene>
    <name evidence="4" type="ORF">DRF60_01860</name>
</gene>
<evidence type="ECO:0000259" key="3">
    <source>
        <dbReference type="Pfam" id="PF18962"/>
    </source>
</evidence>
<keyword evidence="5" id="KW-1185">Reference proteome</keyword>